<dbReference type="RefSeq" id="WP_096574088.1">
    <property type="nucleotide sequence ID" value="NZ_CAWNJS010000001.1"/>
</dbReference>
<organism evidence="3 4">
    <name type="scientific">Tolypothrix tenuis PCC 7101</name>
    <dbReference type="NCBI Taxonomy" id="231146"/>
    <lineage>
        <taxon>Bacteria</taxon>
        <taxon>Bacillati</taxon>
        <taxon>Cyanobacteriota</taxon>
        <taxon>Cyanophyceae</taxon>
        <taxon>Nostocales</taxon>
        <taxon>Tolypothrichaceae</taxon>
        <taxon>Tolypothrix</taxon>
    </lineage>
</organism>
<dbReference type="SFLD" id="SFLDG00358">
    <property type="entry name" value="Main_(cytGST)"/>
    <property type="match status" value="1"/>
</dbReference>
<dbReference type="GO" id="GO:0016740">
    <property type="term" value="F:transferase activity"/>
    <property type="evidence" value="ECO:0007669"/>
    <property type="project" value="UniProtKB-KW"/>
</dbReference>
<dbReference type="InterPro" id="IPR040079">
    <property type="entry name" value="Glutathione_S-Trfase"/>
</dbReference>
<reference evidence="3 4" key="1">
    <citation type="submission" date="2017-06" db="EMBL/GenBank/DDBJ databases">
        <title>Genome sequencing of cyanobaciteial culture collection at National Institute for Environmental Studies (NIES).</title>
        <authorList>
            <person name="Hirose Y."/>
            <person name="Shimura Y."/>
            <person name="Fujisawa T."/>
            <person name="Nakamura Y."/>
            <person name="Kawachi M."/>
        </authorList>
    </citation>
    <scope>NUCLEOTIDE SEQUENCE [LARGE SCALE GENOMIC DNA]</scope>
    <source>
        <strain evidence="3 4">NIES-37</strain>
    </source>
</reference>
<evidence type="ECO:0000313" key="3">
    <source>
        <dbReference type="EMBL" id="BAY96957.1"/>
    </source>
</evidence>
<accession>A0A1Z4MU47</accession>
<dbReference type="SUPFAM" id="SSF52833">
    <property type="entry name" value="Thioredoxin-like"/>
    <property type="match status" value="1"/>
</dbReference>
<dbReference type="PROSITE" id="PS50405">
    <property type="entry name" value="GST_CTER"/>
    <property type="match status" value="1"/>
</dbReference>
<name>A0A1Z4MU47_9CYAN</name>
<dbReference type="Pfam" id="PF00043">
    <property type="entry name" value="GST_C"/>
    <property type="match status" value="1"/>
</dbReference>
<evidence type="ECO:0000259" key="1">
    <source>
        <dbReference type="PROSITE" id="PS50404"/>
    </source>
</evidence>
<gene>
    <name evidence="3" type="ORF">NIES37_08940</name>
</gene>
<keyword evidence="3" id="KW-0808">Transferase</keyword>
<dbReference type="EMBL" id="AP018248">
    <property type="protein sequence ID" value="BAY96957.1"/>
    <property type="molecule type" value="Genomic_DNA"/>
</dbReference>
<dbReference type="Gene3D" id="3.40.30.10">
    <property type="entry name" value="Glutaredoxin"/>
    <property type="match status" value="1"/>
</dbReference>
<dbReference type="InterPro" id="IPR036249">
    <property type="entry name" value="Thioredoxin-like_sf"/>
</dbReference>
<protein>
    <submittedName>
        <fullName evidence="3">Glutathione S-transferase domain-containing protein</fullName>
    </submittedName>
</protein>
<dbReference type="AlphaFoldDB" id="A0A1Z4MU47"/>
<dbReference type="Gene3D" id="1.20.1050.10">
    <property type="match status" value="1"/>
</dbReference>
<feature type="domain" description="GST C-terminal" evidence="2">
    <location>
        <begin position="85"/>
        <end position="207"/>
    </location>
</feature>
<evidence type="ECO:0000259" key="2">
    <source>
        <dbReference type="PROSITE" id="PS50405"/>
    </source>
</evidence>
<dbReference type="CDD" id="cd00299">
    <property type="entry name" value="GST_C_family"/>
    <property type="match status" value="1"/>
</dbReference>
<dbReference type="Pfam" id="PF13417">
    <property type="entry name" value="GST_N_3"/>
    <property type="match status" value="1"/>
</dbReference>
<dbReference type="CDD" id="cd00570">
    <property type="entry name" value="GST_N_family"/>
    <property type="match status" value="1"/>
</dbReference>
<dbReference type="PANTHER" id="PTHR44051:SF8">
    <property type="entry name" value="GLUTATHIONE S-TRANSFERASE GSTA"/>
    <property type="match status" value="1"/>
</dbReference>
<dbReference type="SUPFAM" id="SSF47616">
    <property type="entry name" value="GST C-terminal domain-like"/>
    <property type="match status" value="1"/>
</dbReference>
<sequence>MLTLYHAPLSPNSRRVWITLIEKGLEFELVEIKLNGEQFKPDFLEISPFHHIPALVDGDFKVIESLAILDYLEAKYPNPMMLPEDPKDLAIARMVQLVTVNELLPPTSTFFPQFLGLPPGDPEKIRQSEEKISVVLKYFESLLDDRPYFGSNNLTLAEVVAGTVVILLPSVGISLNDYPKLSAWSDRLTARPSWQATQITPEMIQDFRAIVEARMSQKATS</sequence>
<dbReference type="Proteomes" id="UP000218785">
    <property type="component" value="Chromosome"/>
</dbReference>
<dbReference type="SFLD" id="SFLDS00019">
    <property type="entry name" value="Glutathione_Transferase_(cytos"/>
    <property type="match status" value="1"/>
</dbReference>
<dbReference type="PANTHER" id="PTHR44051">
    <property type="entry name" value="GLUTATHIONE S-TRANSFERASE-RELATED"/>
    <property type="match status" value="1"/>
</dbReference>
<evidence type="ECO:0000313" key="4">
    <source>
        <dbReference type="Proteomes" id="UP000218785"/>
    </source>
</evidence>
<proteinExistence type="predicted"/>
<dbReference type="InterPro" id="IPR004046">
    <property type="entry name" value="GST_C"/>
</dbReference>
<dbReference type="InterPro" id="IPR004045">
    <property type="entry name" value="Glutathione_S-Trfase_N"/>
</dbReference>
<dbReference type="PROSITE" id="PS50404">
    <property type="entry name" value="GST_NTER"/>
    <property type="match status" value="1"/>
</dbReference>
<dbReference type="KEGG" id="ttq:NIES37_08940"/>
<dbReference type="InterPro" id="IPR010987">
    <property type="entry name" value="Glutathione-S-Trfase_C-like"/>
</dbReference>
<feature type="domain" description="GST N-terminal" evidence="1">
    <location>
        <begin position="1"/>
        <end position="80"/>
    </location>
</feature>
<keyword evidence="4" id="KW-1185">Reference proteome</keyword>
<dbReference type="InterPro" id="IPR036282">
    <property type="entry name" value="Glutathione-S-Trfase_C_sf"/>
</dbReference>